<evidence type="ECO:0000256" key="2">
    <source>
        <dbReference type="SAM" id="Phobius"/>
    </source>
</evidence>
<feature type="transmembrane region" description="Helical" evidence="2">
    <location>
        <begin position="129"/>
        <end position="148"/>
    </location>
</feature>
<keyword evidence="2" id="KW-0812">Transmembrane</keyword>
<keyword evidence="2" id="KW-1133">Transmembrane helix</keyword>
<feature type="region of interest" description="Disordered" evidence="1">
    <location>
        <begin position="1"/>
        <end position="21"/>
    </location>
</feature>
<sequence length="448" mass="48705">MPSTSGRGKTGFMEQPSSSYGSTYENAPGAEDFRMPIYPLSGTQVRLEKLMRVLVLCALFLGSWRVARWGWTNFTLSDVCLVVAGAILLVQGRANGRPFGELSSIWYFGFAAMLGGLLVGTMLNGDPQRWFIASSQYLFAYVFLPIILMSLDRQLLMRGMLLFVYGVALSQVIGIVTAQFFDYTATFYTLDHGFITPNGRIGAMTGEPNWNGAMCAFALAMLAYLHLRGQIRVLIAIACAICICAGLVVSASFTAIASAAGGLMIMILASGGGRAIKIGLAFVLVITSYVVLGGPLPEAFGARVSGALVTGDLSQAGTFDGRTLLIYEAWDMLDKTMFIGLGVDGYREASSYGVPVHNLYLIIGNEGGLIALFGLVCMIMVALTYSINFYRKDRLDGAVCLTMLGIFIAYSLAIPHMYTRIWVIPLFLCLAMSRQSWMQQPQYIPRGQ</sequence>
<dbReference type="AlphaFoldDB" id="A0A0H4VFV8"/>
<organism evidence="3 4">
    <name type="scientific">Aurantiacibacter atlanticus</name>
    <dbReference type="NCBI Taxonomy" id="1648404"/>
    <lineage>
        <taxon>Bacteria</taxon>
        <taxon>Pseudomonadati</taxon>
        <taxon>Pseudomonadota</taxon>
        <taxon>Alphaproteobacteria</taxon>
        <taxon>Sphingomonadales</taxon>
        <taxon>Erythrobacteraceae</taxon>
        <taxon>Aurantiacibacter</taxon>
    </lineage>
</organism>
<keyword evidence="2" id="KW-0472">Membrane</keyword>
<protein>
    <recommendedName>
        <fullName evidence="5">O-antigen polymerase</fullName>
    </recommendedName>
</protein>
<dbReference type="PANTHER" id="PTHR37422">
    <property type="entry name" value="TEICHURONIC ACID BIOSYNTHESIS PROTEIN TUAE"/>
    <property type="match status" value="1"/>
</dbReference>
<feature type="transmembrane region" description="Helical" evidence="2">
    <location>
        <begin position="278"/>
        <end position="296"/>
    </location>
</feature>
<feature type="transmembrane region" description="Helical" evidence="2">
    <location>
        <begin position="160"/>
        <end position="181"/>
    </location>
</feature>
<dbReference type="KEGG" id="ery:CP97_06090"/>
<dbReference type="STRING" id="1648404.CP97_06090"/>
<feature type="transmembrane region" description="Helical" evidence="2">
    <location>
        <begin position="359"/>
        <end position="383"/>
    </location>
</feature>
<feature type="transmembrane region" description="Helical" evidence="2">
    <location>
        <begin position="233"/>
        <end position="249"/>
    </location>
</feature>
<evidence type="ECO:0008006" key="5">
    <source>
        <dbReference type="Google" id="ProtNLM"/>
    </source>
</evidence>
<feature type="transmembrane region" description="Helical" evidence="2">
    <location>
        <begin position="210"/>
        <end position="226"/>
    </location>
</feature>
<dbReference type="PANTHER" id="PTHR37422:SF13">
    <property type="entry name" value="LIPOPOLYSACCHARIDE BIOSYNTHESIS PROTEIN PA4999-RELATED"/>
    <property type="match status" value="1"/>
</dbReference>
<evidence type="ECO:0000313" key="4">
    <source>
        <dbReference type="Proteomes" id="UP000059113"/>
    </source>
</evidence>
<feature type="transmembrane region" description="Helical" evidence="2">
    <location>
        <begin position="395"/>
        <end position="413"/>
    </location>
</feature>
<feature type="transmembrane region" description="Helical" evidence="2">
    <location>
        <begin position="104"/>
        <end position="123"/>
    </location>
</feature>
<gene>
    <name evidence="3" type="ORF">CP97_06090</name>
</gene>
<dbReference type="InterPro" id="IPR051533">
    <property type="entry name" value="WaaL-like"/>
</dbReference>
<reference evidence="3 4" key="1">
    <citation type="journal article" date="2015" name="Int. J. Syst. Evol. Microbiol.">
        <title>Erythrobacter atlanticus sp. nov., a bacterium from ocean sediment able to degrade polycyclic aromatic hydrocarbons.</title>
        <authorList>
            <person name="Zhuang L."/>
            <person name="Liu Y."/>
            <person name="Wang L."/>
            <person name="Wang W."/>
            <person name="Shao Z."/>
        </authorList>
    </citation>
    <scope>NUCLEOTIDE SEQUENCE [LARGE SCALE GENOMIC DNA]</scope>
    <source>
        <strain evidence="4">s21-N3</strain>
    </source>
</reference>
<reference evidence="4" key="2">
    <citation type="submission" date="2015-04" db="EMBL/GenBank/DDBJ databases">
        <title>The complete genome sequence of Erythrobacter sp. s21-N3.</title>
        <authorList>
            <person name="Zhuang L."/>
            <person name="Liu Y."/>
            <person name="Shao Z."/>
        </authorList>
    </citation>
    <scope>NUCLEOTIDE SEQUENCE [LARGE SCALE GENOMIC DNA]</scope>
    <source>
        <strain evidence="4">s21-N3</strain>
    </source>
</reference>
<name>A0A0H4VFV8_9SPHN</name>
<evidence type="ECO:0000313" key="3">
    <source>
        <dbReference type="EMBL" id="AKQ41686.2"/>
    </source>
</evidence>
<dbReference type="EMBL" id="CP011310">
    <property type="protein sequence ID" value="AKQ41686.2"/>
    <property type="molecule type" value="Genomic_DNA"/>
</dbReference>
<evidence type="ECO:0000256" key="1">
    <source>
        <dbReference type="SAM" id="MobiDB-lite"/>
    </source>
</evidence>
<feature type="transmembrane region" description="Helical" evidence="2">
    <location>
        <begin position="73"/>
        <end position="92"/>
    </location>
</feature>
<dbReference type="Proteomes" id="UP000059113">
    <property type="component" value="Chromosome"/>
</dbReference>
<feature type="transmembrane region" description="Helical" evidence="2">
    <location>
        <begin position="255"/>
        <end position="271"/>
    </location>
</feature>
<keyword evidence="4" id="KW-1185">Reference proteome</keyword>
<accession>A0A0H4VFV8</accession>
<proteinExistence type="predicted"/>
<feature type="transmembrane region" description="Helical" evidence="2">
    <location>
        <begin position="50"/>
        <end position="67"/>
    </location>
</feature>